<sequence>MAGNSKLHIAMFPWLAFGHMIPYLELAKLIAQKGHKISFISTPRNIDRLPKLHPSISPLITFVELSLPQVENLPKDAEATTDLPYDKVPYLKQAYDSLKEPMSKFLESCDDLDCVLFDFVPYWLPDVATSLGIPNVIFSIFTAAALSCVKPASVIDDRSKPEDFTCPPKWVTFPTTVAFRLFEVLRIFNQSLDANVVSDLYRLQEGMKCCDMIAVRSCVEFEPEWLHLLEEIHGKPVIPVGVLATTEYDIGEENQTWRSMKDWLDKKKQGSVVYIAFGSEAKPSQVELTEIALGLELSGLPFIWALRKNRGSVDTELIELPEGFEKRTKAQGLVCTSWAPQLKILAHDSVGGFVTHSGWSSVVEALQHARALILLTFLADQGINARVLEEKKMGYSIPRNEKSGYFTRDSVAESLRLVMEKDEGKVYRDKAKEMRPLFVDKDRQDKYVEKLLDHLRSHGRIKKIKSCQHSELNPNLLSFKHRQVLSLSSPPATMKLENNKDNSKTQTLKHGQKTLLLHSIANYLENTGGFSKTLKKFESEAKFEKDDLGDDSLIDLEEVFCKFFKTSDATSKKIESNQVQDTQMNGVTKKKKKCDTDDIKNQLRAGDKVNNSESVEEIITNDIVATEVKSKEKKKKKRIYDSHGQEEQDNAEALKEPADNGAGESPDKKHKDKKKKSNLETES</sequence>
<evidence type="ECO:0000313" key="5">
    <source>
        <dbReference type="EMBL" id="KAF9662943.1"/>
    </source>
</evidence>
<proteinExistence type="inferred from homology"/>
<dbReference type="InterPro" id="IPR002213">
    <property type="entry name" value="UDP_glucos_trans"/>
</dbReference>
<reference evidence="5 6" key="1">
    <citation type="submission" date="2020-10" db="EMBL/GenBank/DDBJ databases">
        <title>Plant Genome Project.</title>
        <authorList>
            <person name="Zhang R.-G."/>
        </authorList>
    </citation>
    <scope>NUCLEOTIDE SEQUENCE [LARGE SCALE GENOMIC DNA]</scope>
    <source>
        <strain evidence="5">FAFU-HL-1</strain>
        <tissue evidence="5">Leaf</tissue>
    </source>
</reference>
<accession>A0A835J5I1</accession>
<comment type="similarity">
    <text evidence="1">Belongs to the UDP-glycosyltransferase family.</text>
</comment>
<dbReference type="GO" id="GO:0008194">
    <property type="term" value="F:UDP-glycosyltransferase activity"/>
    <property type="evidence" value="ECO:0007669"/>
    <property type="project" value="InterPro"/>
</dbReference>
<dbReference type="CDD" id="cd03784">
    <property type="entry name" value="GT1_Gtf-like"/>
    <property type="match status" value="1"/>
</dbReference>
<comment type="caution">
    <text evidence="5">The sequence shown here is derived from an EMBL/GenBank/DDBJ whole genome shotgun (WGS) entry which is preliminary data.</text>
</comment>
<dbReference type="FunFam" id="3.40.50.2000:FF:000037">
    <property type="entry name" value="Glycosyltransferase"/>
    <property type="match status" value="1"/>
</dbReference>
<dbReference type="PANTHER" id="PTHR48045:SF20">
    <property type="entry name" value="UDP-RHAMNOSE:RHAMNOSYLTRANSFERASE 1"/>
    <property type="match status" value="1"/>
</dbReference>
<dbReference type="PANTHER" id="PTHR48045">
    <property type="entry name" value="UDP-GLYCOSYLTRANSFERASE 72B1"/>
    <property type="match status" value="1"/>
</dbReference>
<dbReference type="AlphaFoldDB" id="A0A835J5I1"/>
<evidence type="ECO:0000256" key="3">
    <source>
        <dbReference type="ARBA" id="ARBA00022679"/>
    </source>
</evidence>
<dbReference type="Pfam" id="PF00201">
    <property type="entry name" value="UDPGT"/>
    <property type="match status" value="1"/>
</dbReference>
<dbReference type="InterPro" id="IPR006594">
    <property type="entry name" value="LisH"/>
</dbReference>
<dbReference type="PROSITE" id="PS50896">
    <property type="entry name" value="LISH"/>
    <property type="match status" value="1"/>
</dbReference>
<dbReference type="OrthoDB" id="5835829at2759"/>
<feature type="region of interest" description="Disordered" evidence="4">
    <location>
        <begin position="630"/>
        <end position="683"/>
    </location>
</feature>
<dbReference type="FunFam" id="3.40.50.2000:FF:000088">
    <property type="entry name" value="Glycosyltransferase"/>
    <property type="match status" value="1"/>
</dbReference>
<evidence type="ECO:0000256" key="1">
    <source>
        <dbReference type="ARBA" id="ARBA00009995"/>
    </source>
</evidence>
<gene>
    <name evidence="5" type="ORF">SADUNF_Sadunf18G0106800</name>
</gene>
<dbReference type="Proteomes" id="UP000657918">
    <property type="component" value="Unassembled WGS sequence"/>
</dbReference>
<evidence type="ECO:0000256" key="2">
    <source>
        <dbReference type="ARBA" id="ARBA00022676"/>
    </source>
</evidence>
<keyword evidence="2" id="KW-0328">Glycosyltransferase</keyword>
<evidence type="ECO:0000313" key="6">
    <source>
        <dbReference type="Proteomes" id="UP000657918"/>
    </source>
</evidence>
<keyword evidence="6" id="KW-1185">Reference proteome</keyword>
<dbReference type="Gene3D" id="3.40.50.2000">
    <property type="entry name" value="Glycogen Phosphorylase B"/>
    <property type="match status" value="2"/>
</dbReference>
<organism evidence="5 6">
    <name type="scientific">Salix dunnii</name>
    <dbReference type="NCBI Taxonomy" id="1413687"/>
    <lineage>
        <taxon>Eukaryota</taxon>
        <taxon>Viridiplantae</taxon>
        <taxon>Streptophyta</taxon>
        <taxon>Embryophyta</taxon>
        <taxon>Tracheophyta</taxon>
        <taxon>Spermatophyta</taxon>
        <taxon>Magnoliopsida</taxon>
        <taxon>eudicotyledons</taxon>
        <taxon>Gunneridae</taxon>
        <taxon>Pentapetalae</taxon>
        <taxon>rosids</taxon>
        <taxon>fabids</taxon>
        <taxon>Malpighiales</taxon>
        <taxon>Salicaceae</taxon>
        <taxon>Saliceae</taxon>
        <taxon>Salix</taxon>
    </lineage>
</organism>
<protein>
    <submittedName>
        <fullName evidence="5">Uncharacterized protein</fullName>
    </submittedName>
</protein>
<dbReference type="EMBL" id="JADGMS010000018">
    <property type="protein sequence ID" value="KAF9662943.1"/>
    <property type="molecule type" value="Genomic_DNA"/>
</dbReference>
<evidence type="ECO:0000256" key="4">
    <source>
        <dbReference type="SAM" id="MobiDB-lite"/>
    </source>
</evidence>
<name>A0A835J5I1_9ROSI</name>
<dbReference type="SUPFAM" id="SSF53756">
    <property type="entry name" value="UDP-Glycosyltransferase/glycogen phosphorylase"/>
    <property type="match status" value="1"/>
</dbReference>
<feature type="compositionally biased region" description="Basic and acidic residues" evidence="4">
    <location>
        <begin position="639"/>
        <end position="658"/>
    </location>
</feature>
<keyword evidence="3" id="KW-0808">Transferase</keyword>